<proteinExistence type="predicted"/>
<name>A0A0D7AR27_9AGAR</name>
<dbReference type="AlphaFoldDB" id="A0A0D7AR27"/>
<evidence type="ECO:0000313" key="2">
    <source>
        <dbReference type="EMBL" id="KIY60803.1"/>
    </source>
</evidence>
<organism evidence="2 3">
    <name type="scientific">Cylindrobasidium torrendii FP15055 ss-10</name>
    <dbReference type="NCBI Taxonomy" id="1314674"/>
    <lineage>
        <taxon>Eukaryota</taxon>
        <taxon>Fungi</taxon>
        <taxon>Dikarya</taxon>
        <taxon>Basidiomycota</taxon>
        <taxon>Agaricomycotina</taxon>
        <taxon>Agaricomycetes</taxon>
        <taxon>Agaricomycetidae</taxon>
        <taxon>Agaricales</taxon>
        <taxon>Marasmiineae</taxon>
        <taxon>Physalacriaceae</taxon>
        <taxon>Cylindrobasidium</taxon>
    </lineage>
</organism>
<accession>A0A0D7AR27</accession>
<keyword evidence="3" id="KW-1185">Reference proteome</keyword>
<feature type="region of interest" description="Disordered" evidence="1">
    <location>
        <begin position="34"/>
        <end position="56"/>
    </location>
</feature>
<dbReference type="EMBL" id="KN881243">
    <property type="protein sequence ID" value="KIY60803.1"/>
    <property type="molecule type" value="Genomic_DNA"/>
</dbReference>
<evidence type="ECO:0000313" key="3">
    <source>
        <dbReference type="Proteomes" id="UP000054007"/>
    </source>
</evidence>
<gene>
    <name evidence="2" type="ORF">CYLTODRAFT_460401</name>
</gene>
<sequence length="173" mass="19343">MPCRNSSIDPLSMAYHNFVQPARKLTLVPIKKDQEMSDENTVNAHKPTPPPEPESLMEAREKSKEWEWMLGPLMEFRDALGGSRLAPVMLKYAVLERLYASKSMEAKALPKGSRDTLRPAPLSSWVGTGCHRHGLRLCVGNEKDVNAMVKAFVASCSRSGGRKKDENFARSCR</sequence>
<protein>
    <submittedName>
        <fullName evidence="2">Uncharacterized protein</fullName>
    </submittedName>
</protein>
<dbReference type="Proteomes" id="UP000054007">
    <property type="component" value="Unassembled WGS sequence"/>
</dbReference>
<evidence type="ECO:0000256" key="1">
    <source>
        <dbReference type="SAM" id="MobiDB-lite"/>
    </source>
</evidence>
<reference evidence="2 3" key="1">
    <citation type="journal article" date="2015" name="Fungal Genet. Biol.">
        <title>Evolution of novel wood decay mechanisms in Agaricales revealed by the genome sequences of Fistulina hepatica and Cylindrobasidium torrendii.</title>
        <authorList>
            <person name="Floudas D."/>
            <person name="Held B.W."/>
            <person name="Riley R."/>
            <person name="Nagy L.G."/>
            <person name="Koehler G."/>
            <person name="Ransdell A.S."/>
            <person name="Younus H."/>
            <person name="Chow J."/>
            <person name="Chiniquy J."/>
            <person name="Lipzen A."/>
            <person name="Tritt A."/>
            <person name="Sun H."/>
            <person name="Haridas S."/>
            <person name="LaButti K."/>
            <person name="Ohm R.A."/>
            <person name="Kues U."/>
            <person name="Blanchette R.A."/>
            <person name="Grigoriev I.V."/>
            <person name="Minto R.E."/>
            <person name="Hibbett D.S."/>
        </authorList>
    </citation>
    <scope>NUCLEOTIDE SEQUENCE [LARGE SCALE GENOMIC DNA]</scope>
    <source>
        <strain evidence="2 3">FP15055 ss-10</strain>
    </source>
</reference>